<dbReference type="SMART" id="SM00355">
    <property type="entry name" value="ZnF_C2H2"/>
    <property type="match status" value="4"/>
</dbReference>
<evidence type="ECO:0000256" key="6">
    <source>
        <dbReference type="ARBA" id="ARBA00023242"/>
    </source>
</evidence>
<dbReference type="InterPro" id="IPR013087">
    <property type="entry name" value="Znf_C2H2_type"/>
</dbReference>
<reference evidence="9" key="1">
    <citation type="submission" date="2025-08" db="UniProtKB">
        <authorList>
            <consortium name="Ensembl"/>
        </authorList>
    </citation>
    <scope>IDENTIFICATION</scope>
</reference>
<dbReference type="GO" id="GO:0008270">
    <property type="term" value="F:zinc ion binding"/>
    <property type="evidence" value="ECO:0007669"/>
    <property type="project" value="UniProtKB-KW"/>
</dbReference>
<dbReference type="FunFam" id="3.30.160.60:FF:001927">
    <property type="entry name" value="Zinc finger protein 1184"/>
    <property type="match status" value="1"/>
</dbReference>
<reference evidence="9" key="2">
    <citation type="submission" date="2025-09" db="UniProtKB">
        <authorList>
            <consortium name="Ensembl"/>
        </authorList>
    </citation>
    <scope>IDENTIFICATION</scope>
</reference>
<dbReference type="GO" id="GO:0000981">
    <property type="term" value="F:DNA-binding transcription factor activity, RNA polymerase II-specific"/>
    <property type="evidence" value="ECO:0007669"/>
    <property type="project" value="TreeGrafter"/>
</dbReference>
<dbReference type="PROSITE" id="PS00028">
    <property type="entry name" value="ZINC_FINGER_C2H2_1"/>
    <property type="match status" value="4"/>
</dbReference>
<dbReference type="FunFam" id="3.30.160.60:FF:000072">
    <property type="entry name" value="zinc finger protein 143 isoform X1"/>
    <property type="match status" value="1"/>
</dbReference>
<feature type="domain" description="C2H2-type" evidence="8">
    <location>
        <begin position="82"/>
        <end position="109"/>
    </location>
</feature>
<evidence type="ECO:0000256" key="7">
    <source>
        <dbReference type="PROSITE-ProRule" id="PRU00042"/>
    </source>
</evidence>
<evidence type="ECO:0000256" key="3">
    <source>
        <dbReference type="ARBA" id="ARBA00022737"/>
    </source>
</evidence>
<dbReference type="GeneTree" id="ENSGT01150000286952"/>
<keyword evidence="6" id="KW-0539">Nucleus</keyword>
<keyword evidence="3" id="KW-0677">Repeat</keyword>
<feature type="domain" description="C2H2-type" evidence="8">
    <location>
        <begin position="54"/>
        <end position="81"/>
    </location>
</feature>
<sequence length="187" mass="21000">MEGVTVTEMQSCSMTAFHSLPLFVSLSLQDQREARSQGSQEADKPHRRKGEETYSCDLCGKSFNWAGSLKRHQLIHSGVKPYSCDECGKSFTQAGHLKTHQLIHNGVKPYSCDLCGKSFTQAGGLKNHKLIHSGVKEYICGLCAKAFARNEHLQKHRVTHSGIKATFWYKLNSSSWGWKHHAMGLFF</sequence>
<dbReference type="PANTHER" id="PTHR23235:SF142">
    <property type="entry name" value="ZINC FINGER PROTEIN 384"/>
    <property type="match status" value="1"/>
</dbReference>
<dbReference type="GO" id="GO:0005634">
    <property type="term" value="C:nucleus"/>
    <property type="evidence" value="ECO:0007669"/>
    <property type="project" value="UniProtKB-SubCell"/>
</dbReference>
<name>A0A3P9D293_9CICH</name>
<keyword evidence="5" id="KW-0862">Zinc</keyword>
<keyword evidence="2" id="KW-0479">Metal-binding</keyword>
<dbReference type="Gene3D" id="3.30.160.60">
    <property type="entry name" value="Classic Zinc Finger"/>
    <property type="match status" value="4"/>
</dbReference>
<dbReference type="PANTHER" id="PTHR23235">
    <property type="entry name" value="KRUEPPEL-LIKE TRANSCRIPTION FACTOR"/>
    <property type="match status" value="1"/>
</dbReference>
<feature type="domain" description="C2H2-type" evidence="8">
    <location>
        <begin position="110"/>
        <end position="137"/>
    </location>
</feature>
<dbReference type="GO" id="GO:0000978">
    <property type="term" value="F:RNA polymerase II cis-regulatory region sequence-specific DNA binding"/>
    <property type="evidence" value="ECO:0007669"/>
    <property type="project" value="TreeGrafter"/>
</dbReference>
<comment type="subcellular location">
    <subcellularLocation>
        <location evidence="1">Nucleus</location>
    </subcellularLocation>
</comment>
<dbReference type="Proteomes" id="UP000265160">
    <property type="component" value="Unplaced"/>
</dbReference>
<evidence type="ECO:0000313" key="9">
    <source>
        <dbReference type="Ensembl" id="ENSMZEP00005028703.1"/>
    </source>
</evidence>
<dbReference type="Ensembl" id="ENSMZET00005029609.1">
    <property type="protein sequence ID" value="ENSMZEP00005028703.1"/>
    <property type="gene ID" value="ENSMZEG00005021406.1"/>
</dbReference>
<evidence type="ECO:0000259" key="8">
    <source>
        <dbReference type="PROSITE" id="PS50157"/>
    </source>
</evidence>
<dbReference type="PROSITE" id="PS50157">
    <property type="entry name" value="ZINC_FINGER_C2H2_2"/>
    <property type="match status" value="4"/>
</dbReference>
<dbReference type="FunFam" id="3.30.160.60:FF:002281">
    <property type="match status" value="1"/>
</dbReference>
<organism evidence="9 10">
    <name type="scientific">Maylandia zebra</name>
    <name type="common">zebra mbuna</name>
    <dbReference type="NCBI Taxonomy" id="106582"/>
    <lineage>
        <taxon>Eukaryota</taxon>
        <taxon>Metazoa</taxon>
        <taxon>Chordata</taxon>
        <taxon>Craniata</taxon>
        <taxon>Vertebrata</taxon>
        <taxon>Euteleostomi</taxon>
        <taxon>Actinopterygii</taxon>
        <taxon>Neopterygii</taxon>
        <taxon>Teleostei</taxon>
        <taxon>Neoteleostei</taxon>
        <taxon>Acanthomorphata</taxon>
        <taxon>Ovalentaria</taxon>
        <taxon>Cichlomorphae</taxon>
        <taxon>Cichliformes</taxon>
        <taxon>Cichlidae</taxon>
        <taxon>African cichlids</taxon>
        <taxon>Pseudocrenilabrinae</taxon>
        <taxon>Haplochromini</taxon>
        <taxon>Maylandia</taxon>
        <taxon>Maylandia zebra complex</taxon>
    </lineage>
</organism>
<evidence type="ECO:0000256" key="2">
    <source>
        <dbReference type="ARBA" id="ARBA00022723"/>
    </source>
</evidence>
<dbReference type="Pfam" id="PF00096">
    <property type="entry name" value="zf-C2H2"/>
    <property type="match status" value="4"/>
</dbReference>
<evidence type="ECO:0000256" key="4">
    <source>
        <dbReference type="ARBA" id="ARBA00022771"/>
    </source>
</evidence>
<feature type="domain" description="C2H2-type" evidence="8">
    <location>
        <begin position="138"/>
        <end position="165"/>
    </location>
</feature>
<dbReference type="AlphaFoldDB" id="A0A3P9D293"/>
<dbReference type="FunFam" id="3.30.160.60:FF:000744">
    <property type="entry name" value="zinc finger E-box-binding homeobox 1"/>
    <property type="match status" value="1"/>
</dbReference>
<keyword evidence="4 7" id="KW-0863">Zinc-finger</keyword>
<dbReference type="SUPFAM" id="SSF57667">
    <property type="entry name" value="beta-beta-alpha zinc fingers"/>
    <property type="match status" value="2"/>
</dbReference>
<proteinExistence type="predicted"/>
<evidence type="ECO:0000256" key="5">
    <source>
        <dbReference type="ARBA" id="ARBA00022833"/>
    </source>
</evidence>
<evidence type="ECO:0000313" key="10">
    <source>
        <dbReference type="Proteomes" id="UP000265160"/>
    </source>
</evidence>
<accession>A0A3P9D293</accession>
<evidence type="ECO:0000256" key="1">
    <source>
        <dbReference type="ARBA" id="ARBA00004123"/>
    </source>
</evidence>
<dbReference type="InterPro" id="IPR036236">
    <property type="entry name" value="Znf_C2H2_sf"/>
</dbReference>
<keyword evidence="10" id="KW-1185">Reference proteome</keyword>
<protein>
    <recommendedName>
        <fullName evidence="8">C2H2-type domain-containing protein</fullName>
    </recommendedName>
</protein>